<dbReference type="GO" id="GO:0008270">
    <property type="term" value="F:zinc ion binding"/>
    <property type="evidence" value="ECO:0007669"/>
    <property type="project" value="InterPro"/>
</dbReference>
<dbReference type="PANTHER" id="PTHR30304:SF0">
    <property type="entry name" value="D-TAGATOSE-1,6-BISPHOSPHATE ALDOLASE SUBUNIT GATY-RELATED"/>
    <property type="match status" value="1"/>
</dbReference>
<dbReference type="GO" id="GO:0006096">
    <property type="term" value="P:glycolytic process"/>
    <property type="evidence" value="ECO:0007669"/>
    <property type="project" value="InterPro"/>
</dbReference>
<dbReference type="GO" id="GO:0030388">
    <property type="term" value="P:fructose 1,6-bisphosphate metabolic process"/>
    <property type="evidence" value="ECO:0007669"/>
    <property type="project" value="InterPro"/>
</dbReference>
<dbReference type="InterPro" id="IPR050246">
    <property type="entry name" value="Class_II_FBP_aldolase"/>
</dbReference>
<dbReference type="PIRSF" id="PIRSF001359">
    <property type="entry name" value="F_bP_aldolase_II"/>
    <property type="match status" value="1"/>
</dbReference>
<comment type="cofactor">
    <cofactor evidence="1">
        <name>Zn(2+)</name>
        <dbReference type="ChEBI" id="CHEBI:29105"/>
    </cofactor>
</comment>
<dbReference type="InterPro" id="IPR011289">
    <property type="entry name" value="Fruc_bis_ald_class-2"/>
</dbReference>
<evidence type="ECO:0000256" key="3">
    <source>
        <dbReference type="ARBA" id="ARBA00022833"/>
    </source>
</evidence>
<accession>E3T315</accession>
<dbReference type="AlphaFoldDB" id="E3T315"/>
<dbReference type="InterPro" id="IPR013785">
    <property type="entry name" value="Aldolase_TIM"/>
</dbReference>
<dbReference type="CDD" id="cd00947">
    <property type="entry name" value="TBP_aldolase_IIB"/>
    <property type="match status" value="1"/>
</dbReference>
<dbReference type="PANTHER" id="PTHR30304">
    <property type="entry name" value="D-TAGATOSE-1,6-BISPHOSPHATE ALDOLASE"/>
    <property type="match status" value="1"/>
</dbReference>
<dbReference type="InterPro" id="IPR000771">
    <property type="entry name" value="FBA_II"/>
</dbReference>
<sequence>MPLTTPKEMFEKAYMDKYAIGAFNVTNMEIVQGIMEAAEEEKSPVILQISAGARKYAGHNYIIKMVEAAIENSNVPVVLHLDHGVDFNICKEVIDGGFTSVMIDGSHFPFEKNIEVTKSVVEYAHQHGVWVEAELGQLAGIEDDVFAEQNVFTEPDQAVEFVERTGCNSLAVAIGTSHGAYKFKSEPKLDFERLEKITQLLPNYPLVLHGASSVPEEFIKTANNFGGQIAGAKGVPEFMLKKAAQLGVCKINIDTDIRLAITATLRKVLNDFPAEFDPRKFFGPARQAIKDMVQYKMRFVLDSSNKA</sequence>
<dbReference type="NCBIfam" id="TIGR01859">
    <property type="entry name" value="fruc_bis_ald"/>
    <property type="match status" value="1"/>
</dbReference>
<organism evidence="5">
    <name type="scientific">uncultured organism</name>
    <dbReference type="NCBI Taxonomy" id="155900"/>
    <lineage>
        <taxon>unclassified sequences</taxon>
        <taxon>environmental samples</taxon>
    </lineage>
</organism>
<protein>
    <submittedName>
        <fullName evidence="5">Fructose-16-bisphosphate aldolase class II</fullName>
    </submittedName>
</protein>
<dbReference type="SUPFAM" id="SSF51569">
    <property type="entry name" value="Aldolase"/>
    <property type="match status" value="1"/>
</dbReference>
<evidence type="ECO:0000256" key="1">
    <source>
        <dbReference type="ARBA" id="ARBA00001947"/>
    </source>
</evidence>
<proteinExistence type="predicted"/>
<dbReference type="Gene3D" id="3.20.20.70">
    <property type="entry name" value="Aldolase class I"/>
    <property type="match status" value="1"/>
</dbReference>
<dbReference type="NCBIfam" id="TIGR00167">
    <property type="entry name" value="cbbA"/>
    <property type="match status" value="1"/>
</dbReference>
<dbReference type="GO" id="GO:0004332">
    <property type="term" value="F:fructose-bisphosphate aldolase activity"/>
    <property type="evidence" value="ECO:0007669"/>
    <property type="project" value="InterPro"/>
</dbReference>
<keyword evidence="4" id="KW-0456">Lyase</keyword>
<keyword evidence="2" id="KW-0479">Metal-binding</keyword>
<dbReference type="Pfam" id="PF01116">
    <property type="entry name" value="F_bP_aldolase"/>
    <property type="match status" value="1"/>
</dbReference>
<evidence type="ECO:0000256" key="2">
    <source>
        <dbReference type="ARBA" id="ARBA00022723"/>
    </source>
</evidence>
<evidence type="ECO:0000256" key="4">
    <source>
        <dbReference type="ARBA" id="ARBA00023239"/>
    </source>
</evidence>
<evidence type="ECO:0000313" key="5">
    <source>
        <dbReference type="EMBL" id="ACZ28627.1"/>
    </source>
</evidence>
<name>E3T315_9ZZZZ</name>
<keyword evidence="3" id="KW-0862">Zinc</keyword>
<reference evidence="5" key="1">
    <citation type="journal article" date="2011" name="ISME J.">
        <title>Comparative metagenomics of microbial communities inhabiting deep-sea hydrothermal vent chimneys with contrasting chemistries.</title>
        <authorList>
            <person name="Xie W."/>
            <person name="Wang F."/>
            <person name="Guo L."/>
            <person name="Chen Z."/>
            <person name="Sievert S.M."/>
            <person name="Meng J."/>
            <person name="Huang G."/>
            <person name="Li Y."/>
            <person name="Yan Q."/>
            <person name="Wu S."/>
            <person name="Wang X."/>
            <person name="Chen S."/>
            <person name="He G."/>
            <person name="Xiao X."/>
            <person name="Xu A."/>
        </authorList>
    </citation>
    <scope>NUCLEOTIDE SEQUENCE</scope>
</reference>
<dbReference type="EMBL" id="GU191798">
    <property type="protein sequence ID" value="ACZ28627.1"/>
    <property type="molecule type" value="Genomic_DNA"/>
</dbReference>